<dbReference type="GO" id="GO:0006412">
    <property type="term" value="P:translation"/>
    <property type="evidence" value="ECO:0007669"/>
    <property type="project" value="InterPro"/>
</dbReference>
<proteinExistence type="inferred from homology"/>
<keyword evidence="3" id="KW-0687">Ribonucleoprotein</keyword>
<organism evidence="7 8">
    <name type="scientific">Psylliodes chrysocephalus</name>
    <dbReference type="NCBI Taxonomy" id="3402493"/>
    <lineage>
        <taxon>Eukaryota</taxon>
        <taxon>Metazoa</taxon>
        <taxon>Ecdysozoa</taxon>
        <taxon>Arthropoda</taxon>
        <taxon>Hexapoda</taxon>
        <taxon>Insecta</taxon>
        <taxon>Pterygota</taxon>
        <taxon>Neoptera</taxon>
        <taxon>Endopterygota</taxon>
        <taxon>Coleoptera</taxon>
        <taxon>Polyphaga</taxon>
        <taxon>Cucujiformia</taxon>
        <taxon>Chrysomeloidea</taxon>
        <taxon>Chrysomelidae</taxon>
        <taxon>Galerucinae</taxon>
        <taxon>Alticini</taxon>
        <taxon>Psylliodes</taxon>
    </lineage>
</organism>
<reference evidence="7" key="1">
    <citation type="submission" date="2022-01" db="EMBL/GenBank/DDBJ databases">
        <authorList>
            <person name="King R."/>
        </authorList>
    </citation>
    <scope>NUCLEOTIDE SEQUENCE</scope>
</reference>
<evidence type="ECO:0000313" key="8">
    <source>
        <dbReference type="Proteomes" id="UP001153636"/>
    </source>
</evidence>
<keyword evidence="2" id="KW-0689">Ribosomal protein</keyword>
<dbReference type="InterPro" id="IPR000456">
    <property type="entry name" value="Ribosomal_bL17"/>
</dbReference>
<dbReference type="Proteomes" id="UP001153636">
    <property type="component" value="Chromosome 6"/>
</dbReference>
<gene>
    <name evidence="7" type="ORF">PSYICH_LOCUS12048</name>
</gene>
<evidence type="ECO:0000256" key="5">
    <source>
        <dbReference type="ARBA" id="ARBA00035413"/>
    </source>
</evidence>
<keyword evidence="8" id="KW-1185">Reference proteome</keyword>
<dbReference type="InterPro" id="IPR036373">
    <property type="entry name" value="Ribosomal_bL17_sf"/>
</dbReference>
<protein>
    <recommendedName>
        <fullName evidence="4">Large ribosomal subunit protein bL17m</fullName>
    </recommendedName>
    <alternativeName>
        <fullName evidence="5">39S ribosomal protein L17, mitochondrial</fullName>
    </alternativeName>
</protein>
<dbReference type="PANTHER" id="PTHR14413">
    <property type="entry name" value="RIBOSOMAL PROTEIN L17"/>
    <property type="match status" value="1"/>
</dbReference>
<feature type="compositionally biased region" description="Basic and acidic residues" evidence="6">
    <location>
        <begin position="183"/>
        <end position="207"/>
    </location>
</feature>
<dbReference type="FunFam" id="3.90.1030.10:FF:000009">
    <property type="entry name" value="39S ribosomal protein L17, mitochondrial"/>
    <property type="match status" value="1"/>
</dbReference>
<accession>A0A9P0D7X8</accession>
<dbReference type="EMBL" id="OV651818">
    <property type="protein sequence ID" value="CAH1111506.1"/>
    <property type="molecule type" value="Genomic_DNA"/>
</dbReference>
<dbReference type="Pfam" id="PF01196">
    <property type="entry name" value="Ribosomal_L17"/>
    <property type="match status" value="1"/>
</dbReference>
<dbReference type="AlphaFoldDB" id="A0A9P0D7X8"/>
<dbReference type="Gene3D" id="3.90.1030.10">
    <property type="entry name" value="Ribosomal protein L17"/>
    <property type="match status" value="1"/>
</dbReference>
<evidence type="ECO:0000256" key="6">
    <source>
        <dbReference type="SAM" id="MobiDB-lite"/>
    </source>
</evidence>
<dbReference type="GO" id="GO:0003735">
    <property type="term" value="F:structural constituent of ribosome"/>
    <property type="evidence" value="ECO:0007669"/>
    <property type="project" value="InterPro"/>
</dbReference>
<name>A0A9P0D7X8_9CUCU</name>
<dbReference type="SUPFAM" id="SSF64263">
    <property type="entry name" value="Prokaryotic ribosomal protein L17"/>
    <property type="match status" value="1"/>
</dbReference>
<evidence type="ECO:0000256" key="1">
    <source>
        <dbReference type="ARBA" id="ARBA00008777"/>
    </source>
</evidence>
<sequence length="217" mass="25411">MNQAEINKLVSQLRIRVNPRLRKFRNPLGPEERLNKLRKTVTALIKHERIELNYPRADESRMYAERLISDAIRYGDCHKSTMEMADYWIVEKQLIHKLFKVLVPRYENYTIAYTRLLKAPKPYPGEKHLKAVLELRGNPYPSLIPDTQSNRSLLHNVLLDEARKAFRAEKYKEIAAKVTANFKEGDKQRTEHDEVAEKLQEDEDKTKNTGIKAETPT</sequence>
<evidence type="ECO:0000256" key="2">
    <source>
        <dbReference type="ARBA" id="ARBA00022980"/>
    </source>
</evidence>
<dbReference type="OrthoDB" id="275000at2759"/>
<evidence type="ECO:0000256" key="4">
    <source>
        <dbReference type="ARBA" id="ARBA00035290"/>
    </source>
</evidence>
<dbReference type="GO" id="GO:0005762">
    <property type="term" value="C:mitochondrial large ribosomal subunit"/>
    <property type="evidence" value="ECO:0007669"/>
    <property type="project" value="TreeGrafter"/>
</dbReference>
<dbReference type="PANTHER" id="PTHR14413:SF16">
    <property type="entry name" value="LARGE RIBOSOMAL SUBUNIT PROTEIN BL17M"/>
    <property type="match status" value="1"/>
</dbReference>
<evidence type="ECO:0000313" key="7">
    <source>
        <dbReference type="EMBL" id="CAH1111506.1"/>
    </source>
</evidence>
<feature type="region of interest" description="Disordered" evidence="6">
    <location>
        <begin position="182"/>
        <end position="217"/>
    </location>
</feature>
<evidence type="ECO:0000256" key="3">
    <source>
        <dbReference type="ARBA" id="ARBA00023274"/>
    </source>
</evidence>
<comment type="similarity">
    <text evidence="1">Belongs to the bacterial ribosomal protein bL17 family.</text>
</comment>